<organism evidence="3 4">
    <name type="scientific">Alkalibacterium putridalgicola</name>
    <dbReference type="NCBI Taxonomy" id="426703"/>
    <lineage>
        <taxon>Bacteria</taxon>
        <taxon>Bacillati</taxon>
        <taxon>Bacillota</taxon>
        <taxon>Bacilli</taxon>
        <taxon>Lactobacillales</taxon>
        <taxon>Carnobacteriaceae</taxon>
        <taxon>Alkalibacterium</taxon>
    </lineage>
</organism>
<keyword evidence="1" id="KW-0732">Signal</keyword>
<dbReference type="OrthoDB" id="2454533at2"/>
<reference evidence="2 5" key="2">
    <citation type="submission" date="2019-07" db="EMBL/GenBank/DDBJ databases">
        <title>Whole genome shotgun sequence of Alkalibacterium putridalgicola NBRC 103243.</title>
        <authorList>
            <person name="Hosoyama A."/>
            <person name="Uohara A."/>
            <person name="Ohji S."/>
            <person name="Ichikawa N."/>
        </authorList>
    </citation>
    <scope>NUCLEOTIDE SEQUENCE [LARGE SCALE GENOMIC DNA]</scope>
    <source>
        <strain evidence="2 5">NBRC 103243</strain>
    </source>
</reference>
<evidence type="ECO:0000313" key="2">
    <source>
        <dbReference type="EMBL" id="GEK90159.1"/>
    </source>
</evidence>
<name>A0A1H7TUQ3_9LACT</name>
<dbReference type="AlphaFoldDB" id="A0A1H7TUQ3"/>
<gene>
    <name evidence="2" type="ORF">APU01nite_21980</name>
    <name evidence="3" type="ORF">SAMN04488100_11421</name>
</gene>
<keyword evidence="2" id="KW-0449">Lipoprotein</keyword>
<sequence length="182" mass="20529">MLRKKWIFYLPILLIVYISGCSNSNSNTNPYTGDALRISIIGDIPDVSEDNISFSTVTFDDLADENNAMNVQGDALFIMPENLVEASDDKYVNAYEKLGIPVFFIGTTKAHSPFVFKGPTYQNVADVYPKSYAAGYLYHSVNDYGEHWIFEGGEEGEELTENEIKNIYSDIFRTISNINVNY</sequence>
<evidence type="ECO:0000256" key="1">
    <source>
        <dbReference type="SAM" id="SignalP"/>
    </source>
</evidence>
<evidence type="ECO:0000313" key="4">
    <source>
        <dbReference type="Proteomes" id="UP000198548"/>
    </source>
</evidence>
<keyword evidence="5" id="KW-1185">Reference proteome</keyword>
<reference evidence="3 4" key="1">
    <citation type="submission" date="2016-10" db="EMBL/GenBank/DDBJ databases">
        <authorList>
            <person name="de Groot N.N."/>
        </authorList>
    </citation>
    <scope>NUCLEOTIDE SEQUENCE [LARGE SCALE GENOMIC DNA]</scope>
    <source>
        <strain evidence="3 4">DSM 19182</strain>
    </source>
</reference>
<dbReference type="EMBL" id="BJUX01000036">
    <property type="protein sequence ID" value="GEK90159.1"/>
    <property type="molecule type" value="Genomic_DNA"/>
</dbReference>
<proteinExistence type="predicted"/>
<protein>
    <submittedName>
        <fullName evidence="2">Lipoprotein</fullName>
    </submittedName>
</protein>
<dbReference type="STRING" id="426703.SAMN04488100_11421"/>
<dbReference type="EMBL" id="FOBL01000014">
    <property type="protein sequence ID" value="SEL88258.1"/>
    <property type="molecule type" value="Genomic_DNA"/>
</dbReference>
<feature type="signal peptide" evidence="1">
    <location>
        <begin position="1"/>
        <end position="24"/>
    </location>
</feature>
<evidence type="ECO:0000313" key="5">
    <source>
        <dbReference type="Proteomes" id="UP000321425"/>
    </source>
</evidence>
<dbReference type="Proteomes" id="UP000198548">
    <property type="component" value="Unassembled WGS sequence"/>
</dbReference>
<accession>A0A1H7TUQ3</accession>
<dbReference type="RefSeq" id="WP_091488088.1">
    <property type="nucleotide sequence ID" value="NZ_BJUX01000036.1"/>
</dbReference>
<evidence type="ECO:0000313" key="3">
    <source>
        <dbReference type="EMBL" id="SEL88258.1"/>
    </source>
</evidence>
<dbReference type="Proteomes" id="UP000321425">
    <property type="component" value="Unassembled WGS sequence"/>
</dbReference>
<feature type="chain" id="PRO_5038653678" evidence="1">
    <location>
        <begin position="25"/>
        <end position="182"/>
    </location>
</feature>